<dbReference type="AlphaFoldDB" id="A0A6L2J350"/>
<name>A0A6L2J350_TANCI</name>
<reference evidence="1" key="1">
    <citation type="journal article" date="2019" name="Sci. Rep.">
        <title>Draft genome of Tanacetum cinerariifolium, the natural source of mosquito coil.</title>
        <authorList>
            <person name="Yamashiro T."/>
            <person name="Shiraishi A."/>
            <person name="Satake H."/>
            <person name="Nakayama K."/>
        </authorList>
    </citation>
    <scope>NUCLEOTIDE SEQUENCE</scope>
</reference>
<evidence type="ECO:0008006" key="2">
    <source>
        <dbReference type="Google" id="ProtNLM"/>
    </source>
</evidence>
<comment type="caution">
    <text evidence="1">The sequence shown here is derived from an EMBL/GenBank/DDBJ whole genome shotgun (WGS) entry which is preliminary data.</text>
</comment>
<organism evidence="1">
    <name type="scientific">Tanacetum cinerariifolium</name>
    <name type="common">Dalmatian daisy</name>
    <name type="synonym">Chrysanthemum cinerariifolium</name>
    <dbReference type="NCBI Taxonomy" id="118510"/>
    <lineage>
        <taxon>Eukaryota</taxon>
        <taxon>Viridiplantae</taxon>
        <taxon>Streptophyta</taxon>
        <taxon>Embryophyta</taxon>
        <taxon>Tracheophyta</taxon>
        <taxon>Spermatophyta</taxon>
        <taxon>Magnoliopsida</taxon>
        <taxon>eudicotyledons</taxon>
        <taxon>Gunneridae</taxon>
        <taxon>Pentapetalae</taxon>
        <taxon>asterids</taxon>
        <taxon>campanulids</taxon>
        <taxon>Asterales</taxon>
        <taxon>Asteraceae</taxon>
        <taxon>Asteroideae</taxon>
        <taxon>Anthemideae</taxon>
        <taxon>Anthemidinae</taxon>
        <taxon>Tanacetum</taxon>
    </lineage>
</organism>
<accession>A0A6L2J350</accession>
<gene>
    <name evidence="1" type="ORF">Tci_003038</name>
</gene>
<sequence length="586" mass="65043">MSIFAVIFQLAENAVDSGGDVFDLISDVDPTAEDGDIGMGDSTGVSVSLDGEIFLEEKKYQESNIGDSDNTRDGGKIVAGIEQMPGFNSIVRAFASLGHDLECSSCGTLYTRDCGCSKSNVEDKILVPKPPKNYARCTRCGYLVDGPNCQGCALLRQELEKNLESHSPDFQHTSEPSNASTNVVNAPREPYVVKQDNRSFVDKIIFDLNRAPDSPHLHTISPNQFHCFHCKDVLRDGEACKRCTCAKCGSGLGKGLCYICGNNQNSLNDSPSISETSSQSPPNINHCCYECGDPLDDIFCKRCTPLYGFSPCRWCTCERCGIDMINGICPLCHLSNSCVNDHNPNSFDYPSDSYHPPHPTYETYSGDTCGNDSQFGYDCPPQFPLNYEPEPGYIQNYNSYPHDSLSFPQQYPCCEDCGVTHEPYQCQPPNHDYYHKENSCYDSNSIGFDQSQPQQYTVNHPIFSAHHDLLGSQKTLNMTLTTQEEKRIEEEQAAKAQSWKFPVCYDDDDDEEGYNSLNDNIISELPSYSAVTTQSDEVIKSCVENLVPNPSESEGKNECDVLADFTTFSNVLFDDDYDSDSSDDQN</sequence>
<evidence type="ECO:0000313" key="1">
    <source>
        <dbReference type="EMBL" id="GEU31060.1"/>
    </source>
</evidence>
<protein>
    <recommendedName>
        <fullName evidence="2">Pre-mRNA splicing Prp18-interacting factor</fullName>
    </recommendedName>
</protein>
<proteinExistence type="predicted"/>
<dbReference type="EMBL" id="BKCJ010000214">
    <property type="protein sequence ID" value="GEU31060.1"/>
    <property type="molecule type" value="Genomic_DNA"/>
</dbReference>